<keyword evidence="3" id="KW-0804">Transcription</keyword>
<evidence type="ECO:0000256" key="3">
    <source>
        <dbReference type="ARBA" id="ARBA00023163"/>
    </source>
</evidence>
<comment type="caution">
    <text evidence="7">The sequence shown here is derived from an EMBL/GenBank/DDBJ whole genome shotgun (WGS) entry which is preliminary data.</text>
</comment>
<dbReference type="EMBL" id="BMMX01000003">
    <property type="protein sequence ID" value="GGK80660.1"/>
    <property type="molecule type" value="Genomic_DNA"/>
</dbReference>
<gene>
    <name evidence="7" type="ORF">GCM10012284_13230</name>
</gene>
<keyword evidence="2 4" id="KW-0238">DNA-binding</keyword>
<reference evidence="7" key="1">
    <citation type="journal article" date="2014" name="Int. J. Syst. Evol. Microbiol.">
        <title>Complete genome sequence of Corynebacterium casei LMG S-19264T (=DSM 44701T), isolated from a smear-ripened cheese.</title>
        <authorList>
            <consortium name="US DOE Joint Genome Institute (JGI-PGF)"/>
            <person name="Walter F."/>
            <person name="Albersmeier A."/>
            <person name="Kalinowski J."/>
            <person name="Ruckert C."/>
        </authorList>
    </citation>
    <scope>NUCLEOTIDE SEQUENCE</scope>
    <source>
        <strain evidence="7">CGMCC 4.7299</strain>
    </source>
</reference>
<dbReference type="SUPFAM" id="SSF46689">
    <property type="entry name" value="Homeodomain-like"/>
    <property type="match status" value="1"/>
</dbReference>
<dbReference type="GO" id="GO:0000976">
    <property type="term" value="F:transcription cis-regulatory region binding"/>
    <property type="evidence" value="ECO:0007669"/>
    <property type="project" value="TreeGrafter"/>
</dbReference>
<dbReference type="Gene3D" id="1.10.357.10">
    <property type="entry name" value="Tetracycline Repressor, domain 2"/>
    <property type="match status" value="1"/>
</dbReference>
<sequence>MSERSLSRLSAVTSPRSPSSQDRGRQPQGRRRVPALAPEERRAAIVAATVPLLRDHGPDVSTRQIAAAAGVAEGTLFGVFRDKDSLIAAALMAALDPRPALAALDAVDMSADLRERMRQAADLVHARFLAGAPLMHAARRYITPQWPEVRQQLIEARRGQLAALTRLIEPDAPLLRRSAGDTARLLLLFCGADTHGPYGDPARFDAAEIVSLLLDGLLIVPGGGRPAVTPPAHERGVE</sequence>
<feature type="compositionally biased region" description="Polar residues" evidence="5">
    <location>
        <begin position="7"/>
        <end position="21"/>
    </location>
</feature>
<accession>A0A8J3BXP9</accession>
<organism evidence="7 8">
    <name type="scientific">Mangrovihabitans endophyticus</name>
    <dbReference type="NCBI Taxonomy" id="1751298"/>
    <lineage>
        <taxon>Bacteria</taxon>
        <taxon>Bacillati</taxon>
        <taxon>Actinomycetota</taxon>
        <taxon>Actinomycetes</taxon>
        <taxon>Micromonosporales</taxon>
        <taxon>Micromonosporaceae</taxon>
        <taxon>Mangrovihabitans</taxon>
    </lineage>
</organism>
<name>A0A8J3BXP9_9ACTN</name>
<feature type="DNA-binding region" description="H-T-H motif" evidence="4">
    <location>
        <begin position="61"/>
        <end position="80"/>
    </location>
</feature>
<evidence type="ECO:0000259" key="6">
    <source>
        <dbReference type="PROSITE" id="PS50977"/>
    </source>
</evidence>
<dbReference type="PROSITE" id="PS50977">
    <property type="entry name" value="HTH_TETR_2"/>
    <property type="match status" value="1"/>
</dbReference>
<evidence type="ECO:0000313" key="7">
    <source>
        <dbReference type="EMBL" id="GGK80660.1"/>
    </source>
</evidence>
<reference evidence="7" key="2">
    <citation type="submission" date="2020-09" db="EMBL/GenBank/DDBJ databases">
        <authorList>
            <person name="Sun Q."/>
            <person name="Zhou Y."/>
        </authorList>
    </citation>
    <scope>NUCLEOTIDE SEQUENCE</scope>
    <source>
        <strain evidence="7">CGMCC 4.7299</strain>
    </source>
</reference>
<dbReference type="PRINTS" id="PR00455">
    <property type="entry name" value="HTHTETR"/>
</dbReference>
<dbReference type="PANTHER" id="PTHR30055:SF234">
    <property type="entry name" value="HTH-TYPE TRANSCRIPTIONAL REGULATOR BETI"/>
    <property type="match status" value="1"/>
</dbReference>
<dbReference type="Pfam" id="PF00440">
    <property type="entry name" value="TetR_N"/>
    <property type="match status" value="1"/>
</dbReference>
<evidence type="ECO:0000256" key="5">
    <source>
        <dbReference type="SAM" id="MobiDB-lite"/>
    </source>
</evidence>
<dbReference type="GO" id="GO:0003700">
    <property type="term" value="F:DNA-binding transcription factor activity"/>
    <property type="evidence" value="ECO:0007669"/>
    <property type="project" value="TreeGrafter"/>
</dbReference>
<dbReference type="InterPro" id="IPR009057">
    <property type="entry name" value="Homeodomain-like_sf"/>
</dbReference>
<dbReference type="AlphaFoldDB" id="A0A8J3BXP9"/>
<evidence type="ECO:0000256" key="2">
    <source>
        <dbReference type="ARBA" id="ARBA00023125"/>
    </source>
</evidence>
<keyword evidence="1" id="KW-0805">Transcription regulation</keyword>
<feature type="domain" description="HTH tetR-type" evidence="6">
    <location>
        <begin position="39"/>
        <end position="98"/>
    </location>
</feature>
<evidence type="ECO:0000256" key="4">
    <source>
        <dbReference type="PROSITE-ProRule" id="PRU00335"/>
    </source>
</evidence>
<evidence type="ECO:0000256" key="1">
    <source>
        <dbReference type="ARBA" id="ARBA00023015"/>
    </source>
</evidence>
<dbReference type="InterPro" id="IPR001647">
    <property type="entry name" value="HTH_TetR"/>
</dbReference>
<dbReference type="Proteomes" id="UP000656042">
    <property type="component" value="Unassembled WGS sequence"/>
</dbReference>
<keyword evidence="8" id="KW-1185">Reference proteome</keyword>
<protein>
    <recommendedName>
        <fullName evidence="6">HTH tetR-type domain-containing protein</fullName>
    </recommendedName>
</protein>
<feature type="region of interest" description="Disordered" evidence="5">
    <location>
        <begin position="1"/>
        <end position="38"/>
    </location>
</feature>
<evidence type="ECO:0000313" key="8">
    <source>
        <dbReference type="Proteomes" id="UP000656042"/>
    </source>
</evidence>
<proteinExistence type="predicted"/>
<dbReference type="PANTHER" id="PTHR30055">
    <property type="entry name" value="HTH-TYPE TRANSCRIPTIONAL REGULATOR RUTR"/>
    <property type="match status" value="1"/>
</dbReference>
<dbReference type="InterPro" id="IPR050109">
    <property type="entry name" value="HTH-type_TetR-like_transc_reg"/>
</dbReference>